<dbReference type="InterPro" id="IPR029056">
    <property type="entry name" value="Ribokinase-like"/>
</dbReference>
<comment type="catalytic activity">
    <reaction evidence="17">
        <text>4-methyl-5-(2-phosphooxyethyl)-thiazole + 4-amino-2-methyl-5-(diphosphooxymethyl)pyrimidine + H(+) = thiamine phosphate + diphosphate</text>
        <dbReference type="Rhea" id="RHEA:22328"/>
        <dbReference type="ChEBI" id="CHEBI:15378"/>
        <dbReference type="ChEBI" id="CHEBI:33019"/>
        <dbReference type="ChEBI" id="CHEBI:37575"/>
        <dbReference type="ChEBI" id="CHEBI:57841"/>
        <dbReference type="ChEBI" id="CHEBI:58296"/>
        <dbReference type="EC" id="2.5.1.3"/>
    </reaction>
</comment>
<evidence type="ECO:0000256" key="14">
    <source>
        <dbReference type="ARBA" id="ARBA00022840"/>
    </source>
</evidence>
<dbReference type="InterPro" id="IPR013749">
    <property type="entry name" value="PM/HMP-P_kinase-1"/>
</dbReference>
<dbReference type="EC" id="2.7.1.49" evidence="8"/>
<keyword evidence="12" id="KW-0547">Nucleotide-binding</keyword>
<dbReference type="FunFam" id="3.40.1190.20:FF:000003">
    <property type="entry name" value="Phosphomethylpyrimidine kinase ThiD"/>
    <property type="match status" value="1"/>
</dbReference>
<organism evidence="26 27">
    <name type="scientific">Candidatus Corynebacterium avicola</name>
    <dbReference type="NCBI Taxonomy" id="2838527"/>
    <lineage>
        <taxon>Bacteria</taxon>
        <taxon>Bacillati</taxon>
        <taxon>Actinomycetota</taxon>
        <taxon>Actinomycetes</taxon>
        <taxon>Mycobacteriales</taxon>
        <taxon>Corynebacteriaceae</taxon>
        <taxon>Corynebacterium</taxon>
    </lineage>
</organism>
<name>A0A9D1ULV8_9CORY</name>
<feature type="domain" description="Thiaminase-2/PQQC" evidence="24">
    <location>
        <begin position="336"/>
        <end position="528"/>
    </location>
</feature>
<comment type="catalytic activity">
    <reaction evidence="2">
        <text>4-amino-2-methyl-5-(phosphooxymethyl)pyrimidine + ATP = 4-amino-2-methyl-5-(diphosphooxymethyl)pyrimidine + ADP</text>
        <dbReference type="Rhea" id="RHEA:19893"/>
        <dbReference type="ChEBI" id="CHEBI:30616"/>
        <dbReference type="ChEBI" id="CHEBI:57841"/>
        <dbReference type="ChEBI" id="CHEBI:58354"/>
        <dbReference type="ChEBI" id="CHEBI:456216"/>
        <dbReference type="EC" id="2.7.4.7"/>
    </reaction>
</comment>
<comment type="cofactor">
    <cofactor evidence="3">
        <name>Mg(2+)</name>
        <dbReference type="ChEBI" id="CHEBI:18420"/>
    </cofactor>
</comment>
<dbReference type="Gene3D" id="1.20.910.10">
    <property type="entry name" value="Heme oxygenase-like"/>
    <property type="match status" value="1"/>
</dbReference>
<dbReference type="GO" id="GO:0005524">
    <property type="term" value="F:ATP binding"/>
    <property type="evidence" value="ECO:0007669"/>
    <property type="project" value="UniProtKB-KW"/>
</dbReference>
<comment type="pathway">
    <text evidence="6">Cofactor biosynthesis; thiamine diphosphate biosynthesis; 4-amino-2-methyl-5-diphosphomethylpyrimidine from 5-amino-1-(5-phospho-D-ribosyl)imidazole: step 3/3.</text>
</comment>
<dbReference type="InterPro" id="IPR004305">
    <property type="entry name" value="Thiaminase-2/PQQC"/>
</dbReference>
<comment type="catalytic activity">
    <reaction evidence="1">
        <text>4-amino-5-hydroxymethyl-2-methylpyrimidine + ATP = 4-amino-2-methyl-5-(phosphooxymethyl)pyrimidine + ADP + H(+)</text>
        <dbReference type="Rhea" id="RHEA:23096"/>
        <dbReference type="ChEBI" id="CHEBI:15378"/>
        <dbReference type="ChEBI" id="CHEBI:16892"/>
        <dbReference type="ChEBI" id="CHEBI:30616"/>
        <dbReference type="ChEBI" id="CHEBI:58354"/>
        <dbReference type="ChEBI" id="CHEBI:456216"/>
        <dbReference type="EC" id="2.7.1.49"/>
    </reaction>
</comment>
<evidence type="ECO:0000256" key="5">
    <source>
        <dbReference type="ARBA" id="ARBA00003848"/>
    </source>
</evidence>
<evidence type="ECO:0000256" key="8">
    <source>
        <dbReference type="ARBA" id="ARBA00012135"/>
    </source>
</evidence>
<protein>
    <recommendedName>
        <fullName evidence="23">Thiamine biosynthesis multifunctional protein ThiED</fullName>
        <ecNumber evidence="9">2.5.1.3</ecNumber>
        <ecNumber evidence="8">2.7.1.49</ecNumber>
        <ecNumber evidence="10">2.7.4.7</ecNumber>
    </recommendedName>
</protein>
<dbReference type="PANTHER" id="PTHR20858">
    <property type="entry name" value="PHOSPHOMETHYLPYRIMIDINE KINASE"/>
    <property type="match status" value="1"/>
</dbReference>
<dbReference type="GO" id="GO:0004789">
    <property type="term" value="F:thiamine-phosphate diphosphorylase activity"/>
    <property type="evidence" value="ECO:0007669"/>
    <property type="project" value="UniProtKB-EC"/>
</dbReference>
<evidence type="ECO:0000256" key="6">
    <source>
        <dbReference type="ARBA" id="ARBA00004769"/>
    </source>
</evidence>
<dbReference type="NCBIfam" id="NF011301">
    <property type="entry name" value="PRK14713.1"/>
    <property type="match status" value="1"/>
</dbReference>
<dbReference type="InterPro" id="IPR016084">
    <property type="entry name" value="Haem_Oase-like_multi-hlx"/>
</dbReference>
<dbReference type="GO" id="GO:0008972">
    <property type="term" value="F:phosphomethylpyrimidine kinase activity"/>
    <property type="evidence" value="ECO:0007669"/>
    <property type="project" value="UniProtKB-EC"/>
</dbReference>
<dbReference type="CDD" id="cd01169">
    <property type="entry name" value="HMPP_kinase"/>
    <property type="match status" value="1"/>
</dbReference>
<dbReference type="Pfam" id="PF03070">
    <property type="entry name" value="TENA_THI-4"/>
    <property type="match status" value="1"/>
</dbReference>
<evidence type="ECO:0000256" key="15">
    <source>
        <dbReference type="ARBA" id="ARBA00022977"/>
    </source>
</evidence>
<comment type="similarity">
    <text evidence="22">In the C-terminal section; belongs to the thiaminase-2 family.</text>
</comment>
<comment type="catalytic activity">
    <reaction evidence="18">
        <text>2-(2-carboxy-4-methylthiazol-5-yl)ethyl phosphate + 4-amino-2-methyl-5-(diphosphooxymethyl)pyrimidine + 2 H(+) = thiamine phosphate + CO2 + diphosphate</text>
        <dbReference type="Rhea" id="RHEA:47848"/>
        <dbReference type="ChEBI" id="CHEBI:15378"/>
        <dbReference type="ChEBI" id="CHEBI:16526"/>
        <dbReference type="ChEBI" id="CHEBI:33019"/>
        <dbReference type="ChEBI" id="CHEBI:37575"/>
        <dbReference type="ChEBI" id="CHEBI:57841"/>
        <dbReference type="ChEBI" id="CHEBI:62890"/>
        <dbReference type="EC" id="2.5.1.3"/>
    </reaction>
</comment>
<reference evidence="26" key="2">
    <citation type="submission" date="2021-04" db="EMBL/GenBank/DDBJ databases">
        <authorList>
            <person name="Gilroy R."/>
        </authorList>
    </citation>
    <scope>NUCLEOTIDE SEQUENCE</scope>
    <source>
        <strain evidence="26">CHK32-1732</strain>
    </source>
</reference>
<dbReference type="CDD" id="cd19365">
    <property type="entry name" value="TenA_C-like"/>
    <property type="match status" value="1"/>
</dbReference>
<keyword evidence="15" id="KW-0784">Thiamine biosynthesis</keyword>
<comment type="similarity">
    <text evidence="21">In the central section; belongs to the ThiD family.</text>
</comment>
<comment type="function">
    <text evidence="5">Catalyzes the phosphorylation of hydroxymethylpyrimidine phosphate (HMP-P) to HMP-PP, and of HMP to HMP-P.</text>
</comment>
<dbReference type="Gene3D" id="3.40.1190.20">
    <property type="match status" value="1"/>
</dbReference>
<comment type="function">
    <text evidence="4">Condenses 4-methyl-5-(beta-hydroxyethyl)thiazole monophosphate (THZ-P) and 2-methyl-4-amino-5-hydroxymethyl pyrimidine pyrophosphate (HMP-PP) to form thiamine monophosphate (TMP).</text>
</comment>
<dbReference type="SUPFAM" id="SSF53613">
    <property type="entry name" value="Ribokinase-like"/>
    <property type="match status" value="1"/>
</dbReference>
<reference evidence="26" key="1">
    <citation type="journal article" date="2021" name="PeerJ">
        <title>Extensive microbial diversity within the chicken gut microbiome revealed by metagenomics and culture.</title>
        <authorList>
            <person name="Gilroy R."/>
            <person name="Ravi A."/>
            <person name="Getino M."/>
            <person name="Pursley I."/>
            <person name="Horton D.L."/>
            <person name="Alikhan N.F."/>
            <person name="Baker D."/>
            <person name="Gharbi K."/>
            <person name="Hall N."/>
            <person name="Watson M."/>
            <person name="Adriaenssens E.M."/>
            <person name="Foster-Nyarko E."/>
            <person name="Jarju S."/>
            <person name="Secka A."/>
            <person name="Antonio M."/>
            <person name="Oren A."/>
            <person name="Chaudhuri R.R."/>
            <person name="La Ragione R."/>
            <person name="Hildebrand F."/>
            <person name="Pallen M.J."/>
        </authorList>
    </citation>
    <scope>NUCLEOTIDE SEQUENCE</scope>
    <source>
        <strain evidence="26">CHK32-1732</strain>
    </source>
</reference>
<dbReference type="GO" id="GO:0005829">
    <property type="term" value="C:cytosol"/>
    <property type="evidence" value="ECO:0007669"/>
    <property type="project" value="TreeGrafter"/>
</dbReference>
<comment type="catalytic activity">
    <reaction evidence="19">
        <text>2-[(2R,5Z)-2-carboxy-4-methylthiazol-5(2H)-ylidene]ethyl phosphate + 4-amino-2-methyl-5-(diphosphooxymethyl)pyrimidine + 2 H(+) = thiamine phosphate + CO2 + diphosphate</text>
        <dbReference type="Rhea" id="RHEA:47844"/>
        <dbReference type="ChEBI" id="CHEBI:15378"/>
        <dbReference type="ChEBI" id="CHEBI:16526"/>
        <dbReference type="ChEBI" id="CHEBI:33019"/>
        <dbReference type="ChEBI" id="CHEBI:37575"/>
        <dbReference type="ChEBI" id="CHEBI:57841"/>
        <dbReference type="ChEBI" id="CHEBI:62899"/>
        <dbReference type="EC" id="2.5.1.3"/>
    </reaction>
</comment>
<gene>
    <name evidence="26" type="ORF">H9870_10840</name>
</gene>
<evidence type="ECO:0000256" key="21">
    <source>
        <dbReference type="ARBA" id="ARBA00061288"/>
    </source>
</evidence>
<evidence type="ECO:0000256" key="4">
    <source>
        <dbReference type="ARBA" id="ARBA00003814"/>
    </source>
</evidence>
<evidence type="ECO:0000256" key="3">
    <source>
        <dbReference type="ARBA" id="ARBA00001946"/>
    </source>
</evidence>
<dbReference type="GO" id="GO:0009228">
    <property type="term" value="P:thiamine biosynthetic process"/>
    <property type="evidence" value="ECO:0007669"/>
    <property type="project" value="UniProtKB-KW"/>
</dbReference>
<feature type="domain" description="Pyridoxamine kinase/Phosphomethylpyrimidine kinase" evidence="25">
    <location>
        <begin position="18"/>
        <end position="265"/>
    </location>
</feature>
<evidence type="ECO:0000259" key="24">
    <source>
        <dbReference type="Pfam" id="PF03070"/>
    </source>
</evidence>
<dbReference type="GO" id="GO:0008902">
    <property type="term" value="F:hydroxymethylpyrimidine kinase activity"/>
    <property type="evidence" value="ECO:0007669"/>
    <property type="project" value="UniProtKB-EC"/>
</dbReference>
<keyword evidence="14" id="KW-0067">ATP-binding</keyword>
<dbReference type="InterPro" id="IPR004399">
    <property type="entry name" value="HMP/HMP-P_kinase_dom"/>
</dbReference>
<dbReference type="SUPFAM" id="SSF48613">
    <property type="entry name" value="Heme oxygenase-like"/>
    <property type="match status" value="1"/>
</dbReference>
<sequence>MTDHTPALPRVLSIAGTDPTGGAGIQADIKSIGAAGGFAMTVVTALVAQNTHGVRSIHTPDSDFLVEQLDAVFDDATVDAVKIGMLGTAEITNIVTDYLAAHPVPVIVVDPVMVATSGDRLLTEDAEAALVELCRAADVITPNLAELAVLCGSPKARDLDVALDQGRSLAADLGTTVIVKGGHLSGPVADNAVVGPDGTVTNIPVPRVETNNTHGTGCSLSSALATRLAAGDSHADGLRWTSGWLAEAIRYADDLHVGTGNGPVDHTHRARRLAAAADTTPWALTASVPSVLERPEQLAELVPVAANDARITAAGPWTQALWQASSGLLDEICALPFITDLAAGTVSADDFSFYLAQDALYLSLYSPALAALAASAPDQDAALFWTKGAAECLEEEAELHRTWLAGEHGDSAQDGQVTPSHVTASYTSHLMRCVQTRDHVVGAAAVLPCYWLYAEVGLRLSDISGTSDNSNPYAAWIDTYSGEDFTGSVEQALSLVENALESATPVQRSEAARAYLDASRWEVEFFAQADRRLP</sequence>
<evidence type="ECO:0000256" key="12">
    <source>
        <dbReference type="ARBA" id="ARBA00022741"/>
    </source>
</evidence>
<keyword evidence="11 26" id="KW-0808">Transferase</keyword>
<evidence type="ECO:0000256" key="1">
    <source>
        <dbReference type="ARBA" id="ARBA00000151"/>
    </source>
</evidence>
<evidence type="ECO:0000256" key="19">
    <source>
        <dbReference type="ARBA" id="ARBA00047883"/>
    </source>
</evidence>
<evidence type="ECO:0000256" key="22">
    <source>
        <dbReference type="ARBA" id="ARBA00061559"/>
    </source>
</evidence>
<evidence type="ECO:0000256" key="16">
    <source>
        <dbReference type="ARBA" id="ARBA00023268"/>
    </source>
</evidence>
<dbReference type="EC" id="2.7.4.7" evidence="10"/>
<evidence type="ECO:0000256" key="10">
    <source>
        <dbReference type="ARBA" id="ARBA00012963"/>
    </source>
</evidence>
<dbReference type="EC" id="2.5.1.3" evidence="9"/>
<evidence type="ECO:0000256" key="2">
    <source>
        <dbReference type="ARBA" id="ARBA00000565"/>
    </source>
</evidence>
<evidence type="ECO:0000256" key="13">
    <source>
        <dbReference type="ARBA" id="ARBA00022777"/>
    </source>
</evidence>
<evidence type="ECO:0000313" key="27">
    <source>
        <dbReference type="Proteomes" id="UP000824190"/>
    </source>
</evidence>
<keyword evidence="13 26" id="KW-0418">Kinase</keyword>
<dbReference type="PANTHER" id="PTHR20858:SF17">
    <property type="entry name" value="HYDROXYMETHYLPYRIMIDINE_PHOSPHOMETHYLPYRIMIDINE KINASE THI20-RELATED"/>
    <property type="match status" value="1"/>
</dbReference>
<evidence type="ECO:0000256" key="20">
    <source>
        <dbReference type="ARBA" id="ARBA00061283"/>
    </source>
</evidence>
<dbReference type="AlphaFoldDB" id="A0A9D1ULV8"/>
<evidence type="ECO:0000259" key="25">
    <source>
        <dbReference type="Pfam" id="PF08543"/>
    </source>
</evidence>
<comment type="pathway">
    <text evidence="7">Cofactor biosynthesis; thiamine diphosphate biosynthesis; thiamine phosphate from 4-amino-2-methyl-5-diphosphomethylpyrimidine and 4-methyl-5-(2-phosphoethyl)-thiazole: step 1/1.</text>
</comment>
<comment type="similarity">
    <text evidence="20">In the N-terminal section; belongs to the thiamine-phosphate synthase family.</text>
</comment>
<evidence type="ECO:0000256" key="11">
    <source>
        <dbReference type="ARBA" id="ARBA00022679"/>
    </source>
</evidence>
<evidence type="ECO:0000313" key="26">
    <source>
        <dbReference type="EMBL" id="HIW92143.1"/>
    </source>
</evidence>
<accession>A0A9D1ULV8</accession>
<dbReference type="EMBL" id="DXGC01000089">
    <property type="protein sequence ID" value="HIW92143.1"/>
    <property type="molecule type" value="Genomic_DNA"/>
</dbReference>
<dbReference type="Proteomes" id="UP000824190">
    <property type="component" value="Unassembled WGS sequence"/>
</dbReference>
<dbReference type="NCBIfam" id="TIGR00097">
    <property type="entry name" value="HMP-P_kinase"/>
    <property type="match status" value="1"/>
</dbReference>
<comment type="caution">
    <text evidence="26">The sequence shown here is derived from an EMBL/GenBank/DDBJ whole genome shotgun (WGS) entry which is preliminary data.</text>
</comment>
<evidence type="ECO:0000256" key="23">
    <source>
        <dbReference type="ARBA" id="ARBA00067202"/>
    </source>
</evidence>
<evidence type="ECO:0000256" key="9">
    <source>
        <dbReference type="ARBA" id="ARBA00012830"/>
    </source>
</evidence>
<proteinExistence type="inferred from homology"/>
<evidence type="ECO:0000256" key="18">
    <source>
        <dbReference type="ARBA" id="ARBA00047851"/>
    </source>
</evidence>
<evidence type="ECO:0000256" key="17">
    <source>
        <dbReference type="ARBA" id="ARBA00047334"/>
    </source>
</evidence>
<dbReference type="Pfam" id="PF08543">
    <property type="entry name" value="Phos_pyr_kin"/>
    <property type="match status" value="1"/>
</dbReference>
<keyword evidence="16" id="KW-0511">Multifunctional enzyme</keyword>
<evidence type="ECO:0000256" key="7">
    <source>
        <dbReference type="ARBA" id="ARBA00005165"/>
    </source>
</evidence>